<feature type="compositionally biased region" description="Gly residues" evidence="1">
    <location>
        <begin position="322"/>
        <end position="331"/>
    </location>
</feature>
<feature type="region of interest" description="Disordered" evidence="1">
    <location>
        <begin position="118"/>
        <end position="137"/>
    </location>
</feature>
<dbReference type="Proteomes" id="UP000009027">
    <property type="component" value="Unassembled WGS sequence"/>
</dbReference>
<feature type="region of interest" description="Disordered" evidence="1">
    <location>
        <begin position="1"/>
        <end position="20"/>
    </location>
</feature>
<feature type="compositionally biased region" description="Low complexity" evidence="1">
    <location>
        <begin position="739"/>
        <end position="753"/>
    </location>
</feature>
<feature type="region of interest" description="Disordered" evidence="1">
    <location>
        <begin position="313"/>
        <end position="338"/>
    </location>
</feature>
<proteinExistence type="predicted"/>
<feature type="compositionally biased region" description="Polar residues" evidence="1">
    <location>
        <begin position="829"/>
        <end position="844"/>
    </location>
</feature>
<feature type="compositionally biased region" description="Basic and acidic residues" evidence="1">
    <location>
        <begin position="780"/>
        <end position="790"/>
    </location>
</feature>
<accession>F9WUX9</accession>
<feature type="compositionally biased region" description="Low complexity" evidence="1">
    <location>
        <begin position="612"/>
        <end position="622"/>
    </location>
</feature>
<feature type="non-terminal residue" evidence="2">
    <location>
        <position position="1177"/>
    </location>
</feature>
<name>F9WUX9_TRYVY</name>
<reference evidence="2 3" key="1">
    <citation type="journal article" date="2012" name="Proc. Natl. Acad. Sci. U.S.A.">
        <title>Antigenic diversity is generated by distinct evolutionary mechanisms in African trypanosome species.</title>
        <authorList>
            <person name="Jackson A.P."/>
            <person name="Berry A."/>
            <person name="Aslett M."/>
            <person name="Allison H.C."/>
            <person name="Burton P."/>
            <person name="Vavrova-Anderson J."/>
            <person name="Brown R."/>
            <person name="Browne H."/>
            <person name="Corton N."/>
            <person name="Hauser H."/>
            <person name="Gamble J."/>
            <person name="Gilderthorp R."/>
            <person name="Marcello L."/>
            <person name="McQuillan J."/>
            <person name="Otto T.D."/>
            <person name="Quail M.A."/>
            <person name="Sanders M.J."/>
            <person name="van Tonder A."/>
            <person name="Ginger M.L."/>
            <person name="Field M.C."/>
            <person name="Barry J.D."/>
            <person name="Hertz-Fowler C."/>
            <person name="Berriman M."/>
        </authorList>
    </citation>
    <scope>NUCLEOTIDE SEQUENCE</scope>
    <source>
        <strain evidence="2 3">Y486</strain>
    </source>
</reference>
<dbReference type="EMBL" id="CAEX01007616">
    <property type="protein sequence ID" value="CCD21379.1"/>
    <property type="molecule type" value="Genomic_DNA"/>
</dbReference>
<evidence type="ECO:0000313" key="3">
    <source>
        <dbReference type="Proteomes" id="UP000009027"/>
    </source>
</evidence>
<evidence type="ECO:0000313" key="2">
    <source>
        <dbReference type="EMBL" id="CCD21379.1"/>
    </source>
</evidence>
<feature type="compositionally biased region" description="Basic and acidic residues" evidence="1">
    <location>
        <begin position="762"/>
        <end position="771"/>
    </location>
</feature>
<feature type="compositionally biased region" description="Basic and acidic residues" evidence="1">
    <location>
        <begin position="696"/>
        <end position="706"/>
    </location>
</feature>
<feature type="region of interest" description="Disordered" evidence="1">
    <location>
        <begin position="606"/>
        <end position="847"/>
    </location>
</feature>
<feature type="compositionally biased region" description="Acidic residues" evidence="1">
    <location>
        <begin position="818"/>
        <end position="828"/>
    </location>
</feature>
<gene>
    <name evidence="2" type="ORF">TvY486_0042840</name>
</gene>
<keyword evidence="3" id="KW-1185">Reference proteome</keyword>
<sequence length="1177" mass="126861">MDEGSWKMMGPGSTSPTGGGWRCVTDSGLSCVGSTASLEETEQLLRSEIVACHLESIARQQVVFAMQKLRLTVKIERQQVHDDYLSHLVMLRDVMLYEEEALMERRVGIGSGMWDDTNSRNLQSASSRDDPDTVSSGHSEGSVCKHALCVSGSNCQVAVRGSSDECSSSASSYFGAAGADERHVEGKARQISSTYMKRYLPSDEGTVESEELVGQIAERGARHLAGLNYRGVRARTTQSNYCYEGFGFQEQAPSVPLVLGHQRANIRSAQEQLNEALCAQREGGSSCAAGGDLQTNLALQRRVDDKRVVGELCSRSSVGPSGTHGHGGPDSDGGSDVRWLASPLPMAFSEHLSKEVVSQRAKEANERDYTLSGNWTSALPCQQRFSCYAAGEGLGRPNVNDQEVPDISSKWYVGFSQDGRVYPIRPEVPHNLSDLWSRSATTTEETGSQCSLSMYVIYGRGNKVAGDAVGKVPEECSFSCSGTETYSDSSLDMPNSNYLDVFMPPEPMRQRFRRVGVNMCSEVQEITLNHNYSESDTDGSEQTPAVSAKGCAGKRGQSFALRGKAYEAEFSEQSVTTDDEDLLEQSIVPAIRVRRQATQRGCTRIKEEMDDSNSTSTTSEEMAMPLTIVGRVQRVRSVQQKNDTEEAIQAKQHSSSNSSDEEVERAGVCTYRRRRTNGKKVEVATEIQHAEDEEGEKAKEETEGEKGQLTAAIRRSKNKRKASGSEQRTMEVNFGTFNETTSGESTEASESMTIICSKKRRSENNREKIYEETIQQQSKESSDSEQERNIAEIYTGPKRRKSQQSLESFTNTEQQNETTEETEEEEEISTQQYTRQHNRQIQYNKQKEEEMNKEITCQNKRCENYGRQKQTKKETCVERPLSAGSECGGDAVPRVAALCEAPVNVETCAERPPSAGSECGGDAVPRVAALCEAPVNVETCAERPPSAGSECGGDAVPRVAALCEAPVNVETCAERPLSAGSECGGDAVPRVAALCEAPVNVETCAERPPSAGSECGGDAVPRVAALCEAPVNVETCAERPLSAGSECGGDAVPRVAALCEAPVNVETCAERPPSAGSECGGDAVPRVAALCEAPVNVETCAERPLSAGSECGGDAVPRVAALCEAPVNVETCAERPLSAGSECGGDAVPRVAALCEAPVNVETCAERPLSAGSECGG</sequence>
<organism evidence="2 3">
    <name type="scientific">Trypanosoma vivax (strain Y486)</name>
    <dbReference type="NCBI Taxonomy" id="1055687"/>
    <lineage>
        <taxon>Eukaryota</taxon>
        <taxon>Discoba</taxon>
        <taxon>Euglenozoa</taxon>
        <taxon>Kinetoplastea</taxon>
        <taxon>Metakinetoplastina</taxon>
        <taxon>Trypanosomatida</taxon>
        <taxon>Trypanosomatidae</taxon>
        <taxon>Trypanosoma</taxon>
        <taxon>Duttonella</taxon>
    </lineage>
</organism>
<feature type="compositionally biased region" description="Low complexity" evidence="1">
    <location>
        <begin position="631"/>
        <end position="640"/>
    </location>
</feature>
<evidence type="ECO:0000256" key="1">
    <source>
        <dbReference type="SAM" id="MobiDB-lite"/>
    </source>
</evidence>
<dbReference type="AlphaFoldDB" id="F9WUX9"/>
<protein>
    <submittedName>
        <fullName evidence="2">Uncharacterized protein</fullName>
    </submittedName>
</protein>